<organism evidence="2">
    <name type="scientific">Brassica campestris</name>
    <name type="common">Field mustard</name>
    <dbReference type="NCBI Taxonomy" id="3711"/>
    <lineage>
        <taxon>Eukaryota</taxon>
        <taxon>Viridiplantae</taxon>
        <taxon>Streptophyta</taxon>
        <taxon>Embryophyta</taxon>
        <taxon>Tracheophyta</taxon>
        <taxon>Spermatophyta</taxon>
        <taxon>Magnoliopsida</taxon>
        <taxon>eudicotyledons</taxon>
        <taxon>Gunneridae</taxon>
        <taxon>Pentapetalae</taxon>
        <taxon>rosids</taxon>
        <taxon>malvids</taxon>
        <taxon>Brassicales</taxon>
        <taxon>Brassicaceae</taxon>
        <taxon>Brassiceae</taxon>
        <taxon>Brassica</taxon>
    </lineage>
</organism>
<dbReference type="EMBL" id="LR031696">
    <property type="protein sequence ID" value="VDD26617.1"/>
    <property type="molecule type" value="Genomic_DNA"/>
</dbReference>
<keyword evidence="1" id="KW-0472">Membrane</keyword>
<dbReference type="EMBL" id="LR031593">
    <property type="protein sequence ID" value="VDD24154.1"/>
    <property type="molecule type" value="Genomic_DNA"/>
</dbReference>
<gene>
    <name evidence="3" type="ORF">BRASC159T45729Z</name>
    <name evidence="2" type="ORF">BRASC48T46329Z</name>
</gene>
<sequence>MDKTDSHFSSNKYEKRIILKTETSPLLSFHSRGTPYSRAPLSLRASLDKCSSHDSEERLFSRVAKAPLATLEIFEPFMKRMFFDTPRTWILYEPMDRNKSLLLAMTSFFITSSLLYPSPLFSVTHQMALSSYL</sequence>
<evidence type="ECO:0000313" key="3">
    <source>
        <dbReference type="EMBL" id="VDD26617.1"/>
    </source>
</evidence>
<feature type="transmembrane region" description="Helical" evidence="1">
    <location>
        <begin position="101"/>
        <end position="123"/>
    </location>
</feature>
<evidence type="ECO:0000313" key="2">
    <source>
        <dbReference type="EMBL" id="VDD24154.1"/>
    </source>
</evidence>
<keyword evidence="1" id="KW-1133">Transmembrane helix</keyword>
<dbReference type="SMR" id="A0A3P6DJ95"/>
<keyword evidence="1" id="KW-0812">Transmembrane</keyword>
<protein>
    <submittedName>
        <fullName evidence="2">Uncharacterized protein</fullName>
    </submittedName>
</protein>
<name>A0A3P6DJ95_BRACM</name>
<proteinExistence type="predicted"/>
<evidence type="ECO:0000256" key="1">
    <source>
        <dbReference type="SAM" id="Phobius"/>
    </source>
</evidence>
<dbReference type="AlphaFoldDB" id="A0A3P6DJ95"/>
<accession>A0A3P6DJ95</accession>
<reference evidence="2" key="1">
    <citation type="submission" date="2018-11" db="EMBL/GenBank/DDBJ databases">
        <authorList>
            <consortium name="Genoscope - CEA"/>
            <person name="William W."/>
        </authorList>
    </citation>
    <scope>NUCLEOTIDE SEQUENCE</scope>
</reference>